<feature type="compositionally biased region" description="Acidic residues" evidence="5">
    <location>
        <begin position="106"/>
        <end position="119"/>
    </location>
</feature>
<evidence type="ECO:0000256" key="3">
    <source>
        <dbReference type="ARBA" id="ARBA00023163"/>
    </source>
</evidence>
<dbReference type="SUPFAM" id="SSF101936">
    <property type="entry name" value="DNA-binding pseudobarrel domain"/>
    <property type="match status" value="1"/>
</dbReference>
<feature type="compositionally biased region" description="Low complexity" evidence="5">
    <location>
        <begin position="416"/>
        <end position="448"/>
    </location>
</feature>
<dbReference type="CDD" id="cd10017">
    <property type="entry name" value="B3_DNA"/>
    <property type="match status" value="1"/>
</dbReference>
<dbReference type="InterPro" id="IPR003340">
    <property type="entry name" value="B3_DNA-bd"/>
</dbReference>
<dbReference type="AlphaFoldDB" id="I0Z4C6"/>
<comment type="caution">
    <text evidence="6">The sequence shown here is derived from an EMBL/GenBank/DDBJ whole genome shotgun (WGS) entry which is preliminary data.</text>
</comment>
<evidence type="ECO:0000256" key="1">
    <source>
        <dbReference type="ARBA" id="ARBA00023015"/>
    </source>
</evidence>
<keyword evidence="1" id="KW-0805">Transcription regulation</keyword>
<evidence type="ECO:0000256" key="2">
    <source>
        <dbReference type="ARBA" id="ARBA00023125"/>
    </source>
</evidence>
<keyword evidence="7" id="KW-1185">Reference proteome</keyword>
<keyword evidence="4" id="KW-0539">Nucleus</keyword>
<name>I0Z4C6_COCSC</name>
<accession>I0Z4C6</accession>
<gene>
    <name evidence="6" type="ORF">COCSUDRAFT_61708</name>
</gene>
<keyword evidence="2" id="KW-0238">DNA-binding</keyword>
<dbReference type="GeneID" id="17043497"/>
<feature type="region of interest" description="Disordered" evidence="5">
    <location>
        <begin position="68"/>
        <end position="128"/>
    </location>
</feature>
<feature type="compositionally biased region" description="Basic and acidic residues" evidence="5">
    <location>
        <begin position="10"/>
        <end position="22"/>
    </location>
</feature>
<proteinExistence type="predicted"/>
<sequence>MGQAAPWNPDAHKGEARTEERPQLLFSAAEAQAQSHIHMAQISQIAPEMQLVETATGMLHGAAEASVVPSWQQQHSMPAESNRRQKRRFRSGLSRMLAGGSAPGDDFSEEEYEEPDPEDWPPGKAQPRHRSTFLDRAALMTHLDSHATPLHRADTRPLLGEGRSGAKEATPRWATDCDAPGASGLQGGAHREGPAHSRPSQSRPRNRNAARQQPHPMDLKEEWAAFEGGDGKLPPGRIHVLVAKALTKSDTAGRVILPRVSVESNLSFLMGYRSYSLPVKDRAGRAWEFVIKSWANGTEHRRVYVLEQVSEYIKVNRLREGDTIGICADEDGVVTIEANTAAVRATVLRPVYGALRVPPQLPPPDQSKAAPLIFGTLGRCTRNPSCTKPSSHPGFCSGPRAPGTDPGGRPRRDAPGRASSPVSGGAPSSSGGTGSGRPSRSSGPRRAGSGAGRWLDDNCSSGGEAAGEDVTAARLLTAEELAPGMRISKALTKQDLHTGQARSPFACSQNVLLLAEQVEAALPAECAGAGLVRLHARDRHGRTWELLLRAWKDPAGSAGGRARMLMLEQAAGFLKDRGAKPGDHLMLHRPPDGPLSMEASASILYSPGG</sequence>
<dbReference type="OrthoDB" id="757982at2759"/>
<dbReference type="EMBL" id="AGSI01000004">
    <property type="protein sequence ID" value="EIE25495.1"/>
    <property type="molecule type" value="Genomic_DNA"/>
</dbReference>
<protein>
    <recommendedName>
        <fullName evidence="8">TF-B3 domain-containing protein</fullName>
    </recommendedName>
</protein>
<evidence type="ECO:0000256" key="4">
    <source>
        <dbReference type="ARBA" id="ARBA00023242"/>
    </source>
</evidence>
<dbReference type="KEGG" id="csl:COCSUDRAFT_61708"/>
<dbReference type="STRING" id="574566.I0Z4C6"/>
<organism evidence="6 7">
    <name type="scientific">Coccomyxa subellipsoidea (strain C-169)</name>
    <name type="common">Green microalga</name>
    <dbReference type="NCBI Taxonomy" id="574566"/>
    <lineage>
        <taxon>Eukaryota</taxon>
        <taxon>Viridiplantae</taxon>
        <taxon>Chlorophyta</taxon>
        <taxon>core chlorophytes</taxon>
        <taxon>Trebouxiophyceae</taxon>
        <taxon>Trebouxiophyceae incertae sedis</taxon>
        <taxon>Coccomyxaceae</taxon>
        <taxon>Coccomyxa</taxon>
        <taxon>Coccomyxa subellipsoidea</taxon>
    </lineage>
</organism>
<dbReference type="Gene3D" id="2.40.330.10">
    <property type="entry name" value="DNA-binding pseudobarrel domain"/>
    <property type="match status" value="2"/>
</dbReference>
<dbReference type="Proteomes" id="UP000007264">
    <property type="component" value="Unassembled WGS sequence"/>
</dbReference>
<reference evidence="6 7" key="1">
    <citation type="journal article" date="2012" name="Genome Biol.">
        <title>The genome of the polar eukaryotic microalga coccomyxa subellipsoidea reveals traits of cold adaptation.</title>
        <authorList>
            <person name="Blanc G."/>
            <person name="Agarkova I."/>
            <person name="Grimwood J."/>
            <person name="Kuo A."/>
            <person name="Brueggeman A."/>
            <person name="Dunigan D."/>
            <person name="Gurnon J."/>
            <person name="Ladunga I."/>
            <person name="Lindquist E."/>
            <person name="Lucas S."/>
            <person name="Pangilinan J."/>
            <person name="Proschold T."/>
            <person name="Salamov A."/>
            <person name="Schmutz J."/>
            <person name="Weeks D."/>
            <person name="Yamada T."/>
            <person name="Claverie J.M."/>
            <person name="Grigoriev I."/>
            <person name="Van Etten J."/>
            <person name="Lomsadze A."/>
            <person name="Borodovsky M."/>
        </authorList>
    </citation>
    <scope>NUCLEOTIDE SEQUENCE [LARGE SCALE GENOMIC DNA]</scope>
    <source>
        <strain evidence="6 7">C-169</strain>
    </source>
</reference>
<evidence type="ECO:0000256" key="5">
    <source>
        <dbReference type="SAM" id="MobiDB-lite"/>
    </source>
</evidence>
<evidence type="ECO:0000313" key="6">
    <source>
        <dbReference type="EMBL" id="EIE25495.1"/>
    </source>
</evidence>
<feature type="region of interest" description="Disordered" evidence="5">
    <location>
        <begin position="1"/>
        <end position="24"/>
    </location>
</feature>
<dbReference type="RefSeq" id="XP_005650039.1">
    <property type="nucleotide sequence ID" value="XM_005649982.1"/>
</dbReference>
<evidence type="ECO:0008006" key="8">
    <source>
        <dbReference type="Google" id="ProtNLM"/>
    </source>
</evidence>
<feature type="region of interest" description="Disordered" evidence="5">
    <location>
        <begin position="144"/>
        <end position="215"/>
    </location>
</feature>
<dbReference type="GO" id="GO:0003677">
    <property type="term" value="F:DNA binding"/>
    <property type="evidence" value="ECO:0007669"/>
    <property type="project" value="UniProtKB-KW"/>
</dbReference>
<evidence type="ECO:0000313" key="7">
    <source>
        <dbReference type="Proteomes" id="UP000007264"/>
    </source>
</evidence>
<dbReference type="eggNOG" id="ENOG502RRE9">
    <property type="taxonomic scope" value="Eukaryota"/>
</dbReference>
<feature type="region of interest" description="Disordered" evidence="5">
    <location>
        <begin position="384"/>
        <end position="467"/>
    </location>
</feature>
<keyword evidence="3" id="KW-0804">Transcription</keyword>
<dbReference type="InterPro" id="IPR015300">
    <property type="entry name" value="DNA-bd_pseudobarrel_sf"/>
</dbReference>